<gene>
    <name evidence="2" type="ORF">Tci_901902</name>
</gene>
<dbReference type="InterPro" id="IPR001025">
    <property type="entry name" value="BAH_dom"/>
</dbReference>
<dbReference type="GO" id="GO:0003677">
    <property type="term" value="F:DNA binding"/>
    <property type="evidence" value="ECO:0007669"/>
    <property type="project" value="TreeGrafter"/>
</dbReference>
<dbReference type="Pfam" id="PF01426">
    <property type="entry name" value="BAH"/>
    <property type="match status" value="1"/>
</dbReference>
<feature type="non-terminal residue" evidence="2">
    <location>
        <position position="1"/>
    </location>
</feature>
<sequence length="73" mass="8621">EFFKTSDDQNYFRVQWYFRAEDTVLKQAAALHDKKRLFYSTLMNDNLLDCIISKVRIIEKDPSLGFLSTSIQP</sequence>
<keyword evidence="2" id="KW-0808">Transferase</keyword>
<reference evidence="2" key="1">
    <citation type="journal article" date="2019" name="Sci. Rep.">
        <title>Draft genome of Tanacetum cinerariifolium, the natural source of mosquito coil.</title>
        <authorList>
            <person name="Yamashiro T."/>
            <person name="Shiraishi A."/>
            <person name="Satake H."/>
            <person name="Nakayama K."/>
        </authorList>
    </citation>
    <scope>NUCLEOTIDE SEQUENCE</scope>
</reference>
<organism evidence="2">
    <name type="scientific">Tanacetum cinerariifolium</name>
    <name type="common">Dalmatian daisy</name>
    <name type="synonym">Chrysanthemum cinerariifolium</name>
    <dbReference type="NCBI Taxonomy" id="118510"/>
    <lineage>
        <taxon>Eukaryota</taxon>
        <taxon>Viridiplantae</taxon>
        <taxon>Streptophyta</taxon>
        <taxon>Embryophyta</taxon>
        <taxon>Tracheophyta</taxon>
        <taxon>Spermatophyta</taxon>
        <taxon>Magnoliopsida</taxon>
        <taxon>eudicotyledons</taxon>
        <taxon>Gunneridae</taxon>
        <taxon>Pentapetalae</taxon>
        <taxon>asterids</taxon>
        <taxon>campanulids</taxon>
        <taxon>Asterales</taxon>
        <taxon>Asteraceae</taxon>
        <taxon>Asteroideae</taxon>
        <taxon>Anthemideae</taxon>
        <taxon>Anthemidinae</taxon>
        <taxon>Tanacetum</taxon>
    </lineage>
</organism>
<dbReference type="InterPro" id="IPR043151">
    <property type="entry name" value="BAH_sf"/>
</dbReference>
<evidence type="ECO:0000313" key="2">
    <source>
        <dbReference type="EMBL" id="GFD29933.1"/>
    </source>
</evidence>
<dbReference type="EMBL" id="BKCJ011399307">
    <property type="protein sequence ID" value="GFD29933.1"/>
    <property type="molecule type" value="Genomic_DNA"/>
</dbReference>
<dbReference type="InterPro" id="IPR050390">
    <property type="entry name" value="C5-Methyltransferase"/>
</dbReference>
<dbReference type="PANTHER" id="PTHR10629">
    <property type="entry name" value="CYTOSINE-SPECIFIC METHYLTRANSFERASE"/>
    <property type="match status" value="1"/>
</dbReference>
<dbReference type="GO" id="GO:0005634">
    <property type="term" value="C:nucleus"/>
    <property type="evidence" value="ECO:0007669"/>
    <property type="project" value="TreeGrafter"/>
</dbReference>
<feature type="non-terminal residue" evidence="2">
    <location>
        <position position="73"/>
    </location>
</feature>
<keyword evidence="2" id="KW-0489">Methyltransferase</keyword>
<dbReference type="Gene3D" id="2.30.30.490">
    <property type="match status" value="1"/>
</dbReference>
<dbReference type="GO" id="GO:0032259">
    <property type="term" value="P:methylation"/>
    <property type="evidence" value="ECO:0007669"/>
    <property type="project" value="UniProtKB-KW"/>
</dbReference>
<dbReference type="PROSITE" id="PS51038">
    <property type="entry name" value="BAH"/>
    <property type="match status" value="1"/>
</dbReference>
<accession>A0A699V755</accession>
<dbReference type="AlphaFoldDB" id="A0A699V755"/>
<dbReference type="PANTHER" id="PTHR10629:SF34">
    <property type="entry name" value="DNA (CYTOSINE-5)-METHYLTRANSFERASE CMT2"/>
    <property type="match status" value="1"/>
</dbReference>
<feature type="domain" description="BAH" evidence="1">
    <location>
        <begin position="1"/>
        <end position="73"/>
    </location>
</feature>
<dbReference type="GO" id="GO:0044027">
    <property type="term" value="P:negative regulation of gene expression via chromosomal CpG island methylation"/>
    <property type="evidence" value="ECO:0007669"/>
    <property type="project" value="TreeGrafter"/>
</dbReference>
<dbReference type="GO" id="GO:0003682">
    <property type="term" value="F:chromatin binding"/>
    <property type="evidence" value="ECO:0007669"/>
    <property type="project" value="InterPro"/>
</dbReference>
<comment type="caution">
    <text evidence="2">The sequence shown here is derived from an EMBL/GenBank/DDBJ whole genome shotgun (WGS) entry which is preliminary data.</text>
</comment>
<protein>
    <submittedName>
        <fullName evidence="2">DNA (Cytosine-5)-methyltransferase CMT2-like</fullName>
    </submittedName>
</protein>
<name>A0A699V755_TANCI</name>
<proteinExistence type="predicted"/>
<dbReference type="GO" id="GO:0003886">
    <property type="term" value="F:DNA (cytosine-5-)-methyltransferase activity"/>
    <property type="evidence" value="ECO:0007669"/>
    <property type="project" value="TreeGrafter"/>
</dbReference>
<evidence type="ECO:0000259" key="1">
    <source>
        <dbReference type="PROSITE" id="PS51038"/>
    </source>
</evidence>